<organism evidence="12 13">
    <name type="scientific">Meloidogyne enterolobii</name>
    <name type="common">Root-knot nematode worm</name>
    <name type="synonym">Meloidogyne mayaguensis</name>
    <dbReference type="NCBI Taxonomy" id="390850"/>
    <lineage>
        <taxon>Eukaryota</taxon>
        <taxon>Metazoa</taxon>
        <taxon>Ecdysozoa</taxon>
        <taxon>Nematoda</taxon>
        <taxon>Chromadorea</taxon>
        <taxon>Rhabditida</taxon>
        <taxon>Tylenchina</taxon>
        <taxon>Tylenchomorpha</taxon>
        <taxon>Tylenchoidea</taxon>
        <taxon>Meloidogynidae</taxon>
        <taxon>Meloidogyninae</taxon>
        <taxon>Meloidogyne</taxon>
    </lineage>
</organism>
<evidence type="ECO:0000256" key="9">
    <source>
        <dbReference type="RuleBase" id="RU004447"/>
    </source>
</evidence>
<dbReference type="Pfam" id="PF00675">
    <property type="entry name" value="Peptidase_M16"/>
    <property type="match status" value="1"/>
</dbReference>
<dbReference type="InterPro" id="IPR011765">
    <property type="entry name" value="Pept_M16_N"/>
</dbReference>
<keyword evidence="3" id="KW-0645">Protease</keyword>
<evidence type="ECO:0000313" key="12">
    <source>
        <dbReference type="EMBL" id="CAD2171234.1"/>
    </source>
</evidence>
<evidence type="ECO:0000313" key="13">
    <source>
        <dbReference type="Proteomes" id="UP000580250"/>
    </source>
</evidence>
<gene>
    <name evidence="12" type="ORF">MENT_LOCUS22689</name>
</gene>
<comment type="cofactor">
    <cofactor evidence="1">
        <name>Zn(2+)</name>
        <dbReference type="ChEBI" id="CHEBI:29105"/>
    </cofactor>
</comment>
<dbReference type="InterPro" id="IPR050361">
    <property type="entry name" value="MPP/UQCRC_Complex"/>
</dbReference>
<name>A0A6V7VA96_MELEN</name>
<comment type="similarity">
    <text evidence="9">Belongs to the peptidase M16 family.</text>
</comment>
<feature type="domain" description="Peptidase M16 C-terminal" evidence="11">
    <location>
        <begin position="213"/>
        <end position="396"/>
    </location>
</feature>
<dbReference type="PANTHER" id="PTHR11851">
    <property type="entry name" value="METALLOPROTEASE"/>
    <property type="match status" value="1"/>
</dbReference>
<keyword evidence="8" id="KW-0496">Mitochondrion</keyword>
<evidence type="ECO:0000259" key="11">
    <source>
        <dbReference type="Pfam" id="PF05193"/>
    </source>
</evidence>
<comment type="subcellular location">
    <subcellularLocation>
        <location evidence="2">Mitochondrion</location>
    </subcellularLocation>
</comment>
<dbReference type="EMBL" id="CAJEWN010000180">
    <property type="protein sequence ID" value="CAD2171234.1"/>
    <property type="molecule type" value="Genomic_DNA"/>
</dbReference>
<sequence length="479" mass="53470">MLLNKISSFSNSRLNIKNIFAFKNLSSNVISSKAHFSHQPNVKSNIIDSGYKLTTLPSGFRVASETLKMSTATVGVWIDAGSRYEDENNSGVAHFLEHMAFKGTKKRTQHQLELEVEDMGAHLNAYTSREHTVYYAKCLSSDLEKSVEILSDILLRSVYDEGAIYREQQVILREAESIEQNVQEVVFDHLHAIAFAGSPLERTILGTNQNIKNMTRDHLIEYVKKYYKGPRMVLTAAGGVDHDYLVELGKKYFGNIERGDEHVLDYERGTLKQSTKTIENPEMKMTYGTLAVEGTSWTNPDNVAIQVANTMIGQYDRTQSIGILGSSTLATSLGHDSGVESFMAYTTSYKDVGLTGIYFCAEPRALENLVKCVCNEWRSLSGDINVDSLERAKSSLLTNCALILDGSTAVCEDIGRQILIYGKRLNVEELAEEINAVTPDTIRSIGERYYLNKPFSYVVVGNTSNWPSGQKIKKMLSKP</sequence>
<dbReference type="SUPFAM" id="SSF63411">
    <property type="entry name" value="LuxS/MPP-like metallohydrolase"/>
    <property type="match status" value="2"/>
</dbReference>
<dbReference type="InterPro" id="IPR001431">
    <property type="entry name" value="Pept_M16_Zn_BS"/>
</dbReference>
<dbReference type="GO" id="GO:0046872">
    <property type="term" value="F:metal ion binding"/>
    <property type="evidence" value="ECO:0007669"/>
    <property type="project" value="UniProtKB-KW"/>
</dbReference>
<evidence type="ECO:0000256" key="5">
    <source>
        <dbReference type="ARBA" id="ARBA00022801"/>
    </source>
</evidence>
<evidence type="ECO:0000256" key="6">
    <source>
        <dbReference type="ARBA" id="ARBA00022833"/>
    </source>
</evidence>
<dbReference type="Proteomes" id="UP000580250">
    <property type="component" value="Unassembled WGS sequence"/>
</dbReference>
<dbReference type="GO" id="GO:0006627">
    <property type="term" value="P:protein processing involved in protein targeting to mitochondrion"/>
    <property type="evidence" value="ECO:0007669"/>
    <property type="project" value="TreeGrafter"/>
</dbReference>
<dbReference type="AlphaFoldDB" id="A0A6V7VA96"/>
<evidence type="ECO:0000256" key="7">
    <source>
        <dbReference type="ARBA" id="ARBA00023049"/>
    </source>
</evidence>
<evidence type="ECO:0000259" key="10">
    <source>
        <dbReference type="Pfam" id="PF00675"/>
    </source>
</evidence>
<keyword evidence="6" id="KW-0862">Zinc</keyword>
<dbReference type="InterPro" id="IPR011249">
    <property type="entry name" value="Metalloenz_LuxS/M16"/>
</dbReference>
<comment type="caution">
    <text evidence="12">The sequence shown here is derived from an EMBL/GenBank/DDBJ whole genome shotgun (WGS) entry which is preliminary data.</text>
</comment>
<dbReference type="Gene3D" id="3.30.830.10">
    <property type="entry name" value="Metalloenzyme, LuxS/M16 peptidase-like"/>
    <property type="match status" value="2"/>
</dbReference>
<accession>A0A6V7VA96</accession>
<proteinExistence type="inferred from homology"/>
<reference evidence="12 13" key="1">
    <citation type="submission" date="2020-08" db="EMBL/GenBank/DDBJ databases">
        <authorList>
            <person name="Koutsovoulos G."/>
            <person name="Danchin GJ E."/>
        </authorList>
    </citation>
    <scope>NUCLEOTIDE SEQUENCE [LARGE SCALE GENOMIC DNA]</scope>
</reference>
<evidence type="ECO:0000256" key="4">
    <source>
        <dbReference type="ARBA" id="ARBA00022723"/>
    </source>
</evidence>
<protein>
    <submittedName>
        <fullName evidence="12">Uncharacterized protein</fullName>
    </submittedName>
</protein>
<evidence type="ECO:0000256" key="1">
    <source>
        <dbReference type="ARBA" id="ARBA00001947"/>
    </source>
</evidence>
<dbReference type="InterPro" id="IPR007863">
    <property type="entry name" value="Peptidase_M16_C"/>
</dbReference>
<keyword evidence="5" id="KW-0378">Hydrolase</keyword>
<dbReference type="GO" id="GO:0005739">
    <property type="term" value="C:mitochondrion"/>
    <property type="evidence" value="ECO:0007669"/>
    <property type="project" value="UniProtKB-SubCell"/>
</dbReference>
<evidence type="ECO:0000256" key="2">
    <source>
        <dbReference type="ARBA" id="ARBA00004173"/>
    </source>
</evidence>
<evidence type="ECO:0000256" key="3">
    <source>
        <dbReference type="ARBA" id="ARBA00022670"/>
    </source>
</evidence>
<keyword evidence="4" id="KW-0479">Metal-binding</keyword>
<dbReference type="FunFam" id="3.30.830.10:FF:000002">
    <property type="entry name" value="Mitochondrial-processing peptidase subunit beta"/>
    <property type="match status" value="1"/>
</dbReference>
<dbReference type="PANTHER" id="PTHR11851:SF149">
    <property type="entry name" value="GH01077P"/>
    <property type="match status" value="1"/>
</dbReference>
<dbReference type="PROSITE" id="PS00143">
    <property type="entry name" value="INSULINASE"/>
    <property type="match status" value="1"/>
</dbReference>
<dbReference type="OrthoDB" id="10251424at2759"/>
<evidence type="ECO:0000256" key="8">
    <source>
        <dbReference type="ARBA" id="ARBA00023128"/>
    </source>
</evidence>
<feature type="domain" description="Peptidase M16 N-terminal" evidence="10">
    <location>
        <begin position="61"/>
        <end position="207"/>
    </location>
</feature>
<keyword evidence="7" id="KW-0482">Metalloprotease</keyword>
<dbReference type="GO" id="GO:0004222">
    <property type="term" value="F:metalloendopeptidase activity"/>
    <property type="evidence" value="ECO:0007669"/>
    <property type="project" value="InterPro"/>
</dbReference>
<dbReference type="Pfam" id="PF05193">
    <property type="entry name" value="Peptidase_M16_C"/>
    <property type="match status" value="1"/>
</dbReference>